<gene>
    <name evidence="3" type="ORF">BU26DRAFT_501196</name>
</gene>
<proteinExistence type="predicted"/>
<feature type="compositionally biased region" description="Polar residues" evidence="1">
    <location>
        <begin position="1218"/>
        <end position="1234"/>
    </location>
</feature>
<reference evidence="3" key="1">
    <citation type="journal article" date="2020" name="Stud. Mycol.">
        <title>101 Dothideomycetes genomes: a test case for predicting lifestyles and emergence of pathogens.</title>
        <authorList>
            <person name="Haridas S."/>
            <person name="Albert R."/>
            <person name="Binder M."/>
            <person name="Bloem J."/>
            <person name="Labutti K."/>
            <person name="Salamov A."/>
            <person name="Andreopoulos B."/>
            <person name="Baker S."/>
            <person name="Barry K."/>
            <person name="Bills G."/>
            <person name="Bluhm B."/>
            <person name="Cannon C."/>
            <person name="Castanera R."/>
            <person name="Culley D."/>
            <person name="Daum C."/>
            <person name="Ezra D."/>
            <person name="Gonzalez J."/>
            <person name="Henrissat B."/>
            <person name="Kuo A."/>
            <person name="Liang C."/>
            <person name="Lipzen A."/>
            <person name="Lutzoni F."/>
            <person name="Magnuson J."/>
            <person name="Mondo S."/>
            <person name="Nolan M."/>
            <person name="Ohm R."/>
            <person name="Pangilinan J."/>
            <person name="Park H.-J."/>
            <person name="Ramirez L."/>
            <person name="Alfaro M."/>
            <person name="Sun H."/>
            <person name="Tritt A."/>
            <person name="Yoshinaga Y."/>
            <person name="Zwiers L.-H."/>
            <person name="Turgeon B."/>
            <person name="Goodwin S."/>
            <person name="Spatafora J."/>
            <person name="Crous P."/>
            <person name="Grigoriev I."/>
        </authorList>
    </citation>
    <scope>NUCLEOTIDE SEQUENCE</scope>
    <source>
        <strain evidence="3">CBS 122368</strain>
    </source>
</reference>
<feature type="compositionally biased region" description="Low complexity" evidence="1">
    <location>
        <begin position="478"/>
        <end position="503"/>
    </location>
</feature>
<feature type="compositionally biased region" description="Low complexity" evidence="1">
    <location>
        <begin position="320"/>
        <end position="393"/>
    </location>
</feature>
<dbReference type="EMBL" id="ML987191">
    <property type="protein sequence ID" value="KAF2252911.1"/>
    <property type="molecule type" value="Genomic_DNA"/>
</dbReference>
<feature type="region of interest" description="Disordered" evidence="1">
    <location>
        <begin position="407"/>
        <end position="507"/>
    </location>
</feature>
<feature type="compositionally biased region" description="Low complexity" evidence="1">
    <location>
        <begin position="422"/>
        <end position="442"/>
    </location>
</feature>
<dbReference type="AlphaFoldDB" id="A0A6A6IR22"/>
<evidence type="ECO:0000313" key="4">
    <source>
        <dbReference type="Proteomes" id="UP000800094"/>
    </source>
</evidence>
<accession>A0A6A6IR22</accession>
<protein>
    <submittedName>
        <fullName evidence="3">Uncharacterized protein</fullName>
    </submittedName>
</protein>
<dbReference type="Proteomes" id="UP000800094">
    <property type="component" value="Unassembled WGS sequence"/>
</dbReference>
<keyword evidence="2" id="KW-0732">Signal</keyword>
<dbReference type="RefSeq" id="XP_033687915.1">
    <property type="nucleotide sequence ID" value="XM_033826552.1"/>
</dbReference>
<sequence>MELRLVTLILLSLSLFLGSASTYDAATPSRTISNDVKESILVPTVVQTAALDASRSRLLSTLITSWFWVPVEDTSTSGPAGGPAITELTTTNTWSSSSITWGTSTSSTQWSTADVSPSAPTSWPSSLLTQTASSGSSTVAFSESTLFPTSWPSTNLDASSASMASSMPHVSTVSFESSSLGVSESMALPTSLPSIPSSALTSSPPLTAPEIPRTTSTNSSWSFTTSSPTSAFGVPSTSSLSNTLAEPSMVSTSWSWRPSTSFPTFESGWNGSVSSSTPFSSPLEWTSPAPTSNLTTLPSLSTSSVTWWSDASPTTFLNQSTTSTTYQSSDLGASSNTWTNTTSSKLQQSSSTQLSTTGDLITETDTTSSSVWPSTPPMFSSSSSMSTSSQTISPPVVVPPLFPSTTAPTPVPELPSRPPNLPTLSPSQPGLPSLPSAPSNLPTDLPSFNLTGTPPGTHSGTRTAISGTESGTQSGTQAATQSGAHSGTSTGTGTTSSSSAVSSDLAKDKKEITDDIDKLLEDLDNDEDDDDKKRNKILEKIDELIPKIKGLKDKLPPVPDPPGGCKKAPRPKCGVLQFLCDIAKSVVELAVCIVDNLYKLRKKIMIKAFEEIFDIITDIKFQNQGLNDWDVRKFPNGVPTPPVPSPPVPTPPVTPSPPVTQPPTTQPPSTGPKSSEPNGSTGSDGSTGSEGSTASGSGCRTPSVVYQTYASCLDTPVATQPAATTRSCTTRTSTITGCNINGFLTTVFSTASCSARTVSDCNIICTATVTTTVGAGSKRQENSACSTTCGPPITTCGGSATTSSSTVTTTSTTSVRICAPSCTACASPEPSWSGTFSLSNGWSTPAETAAPTAATPAKRGLSKRALPSPNDPLYGGNAALFIINICANYALRLPLGLPPDPPTTGLTQRLSRTRGSVAITNLYGCTAVVVVSRRRFWLAHFWESSMIPEDSFHTDVLQPMEFGGANSQIPLGLSPFAERGEDLGQNPNNNVRAFIITPKSRRAPDELEYPDRVNSMADLLRRVILPYGDKTSHRHIVPVTTIPYAVQPVEYPDPPYVKADGKLVIIYDPVQELIPRAGGCEEQIAALEIWFGANNRPLDRDTWPALWDQNLSYNQNDLPKPDHGSGSPSGSFDSAALNETEPELEPEVPFIPLCNFQSPNSTEDLPPAVNGSVTANSTDMWPSRTRGPSTMPTQLSSASQGLSTFISPPPMLTTYTATGSAVRPSSGSTAQDRSTYIEPPPTINTFTTIVRLTTIITLPFPSLAPSTITKVIPAPTSTTP</sequence>
<feature type="region of interest" description="Disordered" evidence="1">
    <location>
        <begin position="1114"/>
        <end position="1144"/>
    </location>
</feature>
<feature type="region of interest" description="Disordered" evidence="1">
    <location>
        <begin position="1175"/>
        <end position="1196"/>
    </location>
</feature>
<feature type="compositionally biased region" description="Low complexity" evidence="1">
    <location>
        <begin position="193"/>
        <end position="230"/>
    </location>
</feature>
<organism evidence="3 4">
    <name type="scientific">Trematosphaeria pertusa</name>
    <dbReference type="NCBI Taxonomy" id="390896"/>
    <lineage>
        <taxon>Eukaryota</taxon>
        <taxon>Fungi</taxon>
        <taxon>Dikarya</taxon>
        <taxon>Ascomycota</taxon>
        <taxon>Pezizomycotina</taxon>
        <taxon>Dothideomycetes</taxon>
        <taxon>Pleosporomycetidae</taxon>
        <taxon>Pleosporales</taxon>
        <taxon>Massarineae</taxon>
        <taxon>Trematosphaeriaceae</taxon>
        <taxon>Trematosphaeria</taxon>
    </lineage>
</organism>
<dbReference type="GeneID" id="54579882"/>
<feature type="region of interest" description="Disordered" evidence="1">
    <location>
        <begin position="319"/>
        <end position="393"/>
    </location>
</feature>
<feature type="compositionally biased region" description="Low complexity" evidence="1">
    <location>
        <begin position="679"/>
        <end position="698"/>
    </location>
</feature>
<feature type="compositionally biased region" description="Pro residues" evidence="1">
    <location>
        <begin position="409"/>
        <end position="421"/>
    </location>
</feature>
<feature type="chain" id="PRO_5025557505" evidence="2">
    <location>
        <begin position="23"/>
        <end position="1280"/>
    </location>
</feature>
<feature type="region of interest" description="Disordered" evidence="1">
    <location>
        <begin position="1218"/>
        <end position="1239"/>
    </location>
</feature>
<feature type="compositionally biased region" description="Pro residues" evidence="1">
    <location>
        <begin position="638"/>
        <end position="670"/>
    </location>
</feature>
<evidence type="ECO:0000256" key="1">
    <source>
        <dbReference type="SAM" id="MobiDB-lite"/>
    </source>
</evidence>
<feature type="signal peptide" evidence="2">
    <location>
        <begin position="1"/>
        <end position="22"/>
    </location>
</feature>
<feature type="region of interest" description="Disordered" evidence="1">
    <location>
        <begin position="193"/>
        <end position="238"/>
    </location>
</feature>
<dbReference type="OrthoDB" id="3794304at2759"/>
<feature type="compositionally biased region" description="Polar residues" evidence="1">
    <location>
        <begin position="446"/>
        <end position="477"/>
    </location>
</feature>
<keyword evidence="4" id="KW-1185">Reference proteome</keyword>
<evidence type="ECO:0000256" key="2">
    <source>
        <dbReference type="SAM" id="SignalP"/>
    </source>
</evidence>
<name>A0A6A6IR22_9PLEO</name>
<feature type="region of interest" description="Disordered" evidence="1">
    <location>
        <begin position="637"/>
        <end position="699"/>
    </location>
</feature>
<evidence type="ECO:0000313" key="3">
    <source>
        <dbReference type="EMBL" id="KAF2252911.1"/>
    </source>
</evidence>